<gene>
    <name evidence="1" type="ORF">BIY37_03115</name>
</gene>
<organism evidence="1 2">
    <name type="scientific">Candidatus Brocadia sapporoensis</name>
    <dbReference type="NCBI Taxonomy" id="392547"/>
    <lineage>
        <taxon>Bacteria</taxon>
        <taxon>Pseudomonadati</taxon>
        <taxon>Planctomycetota</taxon>
        <taxon>Candidatus Brocadiia</taxon>
        <taxon>Candidatus Brocadiales</taxon>
        <taxon>Candidatus Brocadiaceae</taxon>
        <taxon>Candidatus Brocadia</taxon>
    </lineage>
</organism>
<keyword evidence="2" id="KW-1185">Reference proteome</keyword>
<proteinExistence type="predicted"/>
<dbReference type="EMBL" id="MJUW02000034">
    <property type="protein sequence ID" value="OQD46456.1"/>
    <property type="molecule type" value="Genomic_DNA"/>
</dbReference>
<comment type="caution">
    <text evidence="1">The sequence shown here is derived from an EMBL/GenBank/DDBJ whole genome shotgun (WGS) entry which is preliminary data.</text>
</comment>
<accession>A0A1V6M2B6</accession>
<evidence type="ECO:0000313" key="2">
    <source>
        <dbReference type="Proteomes" id="UP000242219"/>
    </source>
</evidence>
<sequence length="78" mass="9039">MVVNAGKRYIDVSLIKIFAGNCLKKIICGAHLRKAYCWARVKKCNGVLRCLFTLVKFKFFKDCTDWALEGWQVNSFLF</sequence>
<reference evidence="1 2" key="1">
    <citation type="journal article" date="2016" name="Genome Announc.">
        <title>Draft Genome Sequence of the Anaerobic Ammonium-Oxidizing Bacterium 'Candidatus Brocadia sp. 40'.</title>
        <authorList>
            <person name="Ali M."/>
            <person name="Haroon M.F."/>
            <person name="Narita Y."/>
            <person name="Zhang L."/>
            <person name="Rangel Shaw D."/>
            <person name="Okabe S."/>
            <person name="Saikaly P.E."/>
        </authorList>
    </citation>
    <scope>NUCLEOTIDE SEQUENCE [LARGE SCALE GENOMIC DNA]</scope>
    <source>
        <strain evidence="1 2">40</strain>
    </source>
</reference>
<evidence type="ECO:0000313" key="1">
    <source>
        <dbReference type="EMBL" id="OQD46456.1"/>
    </source>
</evidence>
<dbReference type="AlphaFoldDB" id="A0A1V6M2B6"/>
<protein>
    <submittedName>
        <fullName evidence="1">Uncharacterized protein</fullName>
    </submittedName>
</protein>
<dbReference type="Proteomes" id="UP000242219">
    <property type="component" value="Unassembled WGS sequence"/>
</dbReference>
<name>A0A1V6M2B6_9BACT</name>